<dbReference type="EMBL" id="UOEW01000080">
    <property type="protein sequence ID" value="VAW34733.1"/>
    <property type="molecule type" value="Genomic_DNA"/>
</dbReference>
<dbReference type="Pfam" id="PF02300">
    <property type="entry name" value="Fumarate_red_C"/>
    <property type="match status" value="1"/>
</dbReference>
<feature type="transmembrane region" description="Helical" evidence="5">
    <location>
        <begin position="69"/>
        <end position="88"/>
    </location>
</feature>
<protein>
    <recommendedName>
        <fullName evidence="7">Fumarate reductase subunit C</fullName>
    </recommendedName>
</protein>
<organism evidence="6">
    <name type="scientific">hydrothermal vent metagenome</name>
    <dbReference type="NCBI Taxonomy" id="652676"/>
    <lineage>
        <taxon>unclassified sequences</taxon>
        <taxon>metagenomes</taxon>
        <taxon>ecological metagenomes</taxon>
    </lineage>
</organism>
<dbReference type="InterPro" id="IPR003510">
    <property type="entry name" value="Fumarate_red_C"/>
</dbReference>
<evidence type="ECO:0000256" key="2">
    <source>
        <dbReference type="ARBA" id="ARBA00022692"/>
    </source>
</evidence>
<evidence type="ECO:0000313" key="6">
    <source>
        <dbReference type="EMBL" id="VAW34733.1"/>
    </source>
</evidence>
<accession>A0A3B0V2Z2</accession>
<name>A0A3B0V2Z2_9ZZZZ</name>
<keyword evidence="1" id="KW-1003">Cell membrane</keyword>
<dbReference type="SUPFAM" id="SSF81343">
    <property type="entry name" value="Fumarate reductase respiratory complex transmembrane subunits"/>
    <property type="match status" value="1"/>
</dbReference>
<reference evidence="6" key="1">
    <citation type="submission" date="2018-06" db="EMBL/GenBank/DDBJ databases">
        <authorList>
            <person name="Zhirakovskaya E."/>
        </authorList>
    </citation>
    <scope>NUCLEOTIDE SEQUENCE</scope>
</reference>
<evidence type="ECO:0008006" key="7">
    <source>
        <dbReference type="Google" id="ProtNLM"/>
    </source>
</evidence>
<gene>
    <name evidence="6" type="ORF">MNBD_GAMMA01-567</name>
</gene>
<keyword evidence="2 5" id="KW-0812">Transmembrane</keyword>
<feature type="transmembrane region" description="Helical" evidence="5">
    <location>
        <begin position="27"/>
        <end position="49"/>
    </location>
</feature>
<proteinExistence type="predicted"/>
<dbReference type="Gene3D" id="1.20.1300.10">
    <property type="entry name" value="Fumarate reductase/succinate dehydrogenase, transmembrane subunit"/>
    <property type="match status" value="1"/>
</dbReference>
<evidence type="ECO:0000256" key="3">
    <source>
        <dbReference type="ARBA" id="ARBA00022989"/>
    </source>
</evidence>
<evidence type="ECO:0000256" key="4">
    <source>
        <dbReference type="ARBA" id="ARBA00023136"/>
    </source>
</evidence>
<sequence length="134" mass="15932">MKLANGNFIRVSNKYTWWLRKGRYLRYMLRELSSLFIGIFSILMVWGLYRLSQGEAAFTAWTQLLWGNLVILNIVTFLFAIYHSYTWFMLTPKAMPLKFAGKRIPAKVIIVVHMLLWLLVSAFIWFIYIYLIPI</sequence>
<dbReference type="AlphaFoldDB" id="A0A3B0V2Z2"/>
<evidence type="ECO:0000256" key="1">
    <source>
        <dbReference type="ARBA" id="ARBA00022475"/>
    </source>
</evidence>
<evidence type="ECO:0000256" key="5">
    <source>
        <dbReference type="SAM" id="Phobius"/>
    </source>
</evidence>
<feature type="transmembrane region" description="Helical" evidence="5">
    <location>
        <begin position="108"/>
        <end position="131"/>
    </location>
</feature>
<dbReference type="InterPro" id="IPR034804">
    <property type="entry name" value="SQR/QFR_C/D"/>
</dbReference>
<dbReference type="GO" id="GO:0016020">
    <property type="term" value="C:membrane"/>
    <property type="evidence" value="ECO:0007669"/>
    <property type="project" value="InterPro"/>
</dbReference>
<keyword evidence="4 5" id="KW-0472">Membrane</keyword>
<keyword evidence="3 5" id="KW-1133">Transmembrane helix</keyword>